<dbReference type="SUPFAM" id="SSF89550">
    <property type="entry name" value="PHP domain-like"/>
    <property type="match status" value="1"/>
</dbReference>
<reference evidence="8 9" key="1">
    <citation type="journal article" date="2016" name="Nat. Commun.">
        <title>Thousands of microbial genomes shed light on interconnected biogeochemical processes in an aquifer system.</title>
        <authorList>
            <person name="Anantharaman K."/>
            <person name="Brown C.T."/>
            <person name="Hug L.A."/>
            <person name="Sharon I."/>
            <person name="Castelle C.J."/>
            <person name="Probst A.J."/>
            <person name="Thomas B.C."/>
            <person name="Singh A."/>
            <person name="Wilkins M.J."/>
            <person name="Karaoz U."/>
            <person name="Brodie E.L."/>
            <person name="Williams K.H."/>
            <person name="Hubbard S.S."/>
            <person name="Banfield J.F."/>
        </authorList>
    </citation>
    <scope>NUCLEOTIDE SEQUENCE [LARGE SCALE GENOMIC DNA]</scope>
</reference>
<dbReference type="Proteomes" id="UP000176786">
    <property type="component" value="Unassembled WGS sequence"/>
</dbReference>
<dbReference type="InterPro" id="IPR016195">
    <property type="entry name" value="Pol/histidinol_Pase-like"/>
</dbReference>
<organism evidence="8 9">
    <name type="scientific">Candidatus Doudnabacteria bacterium RIFCSPHIGHO2_02_FULL_46_11</name>
    <dbReference type="NCBI Taxonomy" id="1817832"/>
    <lineage>
        <taxon>Bacteria</taxon>
        <taxon>Candidatus Doudnaibacteriota</taxon>
    </lineage>
</organism>
<dbReference type="AlphaFoldDB" id="A0A1F5P4N7"/>
<evidence type="ECO:0000256" key="3">
    <source>
        <dbReference type="ARBA" id="ARBA00022695"/>
    </source>
</evidence>
<evidence type="ECO:0000256" key="6">
    <source>
        <dbReference type="ARBA" id="ARBA00049244"/>
    </source>
</evidence>
<dbReference type="PANTHER" id="PTHR32294:SF0">
    <property type="entry name" value="DNA POLYMERASE III SUBUNIT ALPHA"/>
    <property type="match status" value="1"/>
</dbReference>
<dbReference type="InterPro" id="IPR041931">
    <property type="entry name" value="DNA_pol3_alpha_thumb_dom"/>
</dbReference>
<dbReference type="NCBIfam" id="TIGR00594">
    <property type="entry name" value="polc"/>
    <property type="match status" value="1"/>
</dbReference>
<dbReference type="PANTHER" id="PTHR32294">
    <property type="entry name" value="DNA POLYMERASE III SUBUNIT ALPHA"/>
    <property type="match status" value="1"/>
</dbReference>
<keyword evidence="2" id="KW-0808">Transferase</keyword>
<dbReference type="Pfam" id="PF17657">
    <property type="entry name" value="DNA_pol3_finger"/>
    <property type="match status" value="1"/>
</dbReference>
<dbReference type="NCBIfam" id="NF005298">
    <property type="entry name" value="PRK06826.1"/>
    <property type="match status" value="1"/>
</dbReference>
<dbReference type="InterPro" id="IPR040982">
    <property type="entry name" value="DNA_pol3_finger"/>
</dbReference>
<dbReference type="GO" id="GO:0006260">
    <property type="term" value="P:DNA replication"/>
    <property type="evidence" value="ECO:0007669"/>
    <property type="project" value="UniProtKB-KW"/>
</dbReference>
<sequence length="1173" mass="130455">MEKEKTFVNLHTHSHYSLLDGLPRIPDLVNRAKEMNMPALALTDHGVMYGVVEFYKSCLKAGIKPIIGVEAYLALEHRSRKQSKLDDDYYHLVLLAENSQGYKNLMKLVSISHLEGFYYKPRLDKNVLREYGKGIIALTGCLGGEIPRTIIDDKPSSEAKAILEEYLSIFGEGNVFLEVQSHPEVPEQGKVNDFLKELSIASGVPRVATLDCHYLRPDDAEAQDALVCVSTGKLVSDTERLDMRGIDLSLYSPEEVYKKFGADTAPVEQSVTIAERCNAEIEIGGRYFPVFEIPGGKSNAQYLSEKTYEGLTKRYEAQDINDEIRQRIEYELKVINDKGYPAYFLVVADFVNWMRERGIITTTRGSAAGSLVSYCLGITNINPIDWLLPFERFLNPLRPSAPDIDVDIADNRRNEAIDYVTQKYGTDKVAQIITFGTMLARAAVRDVGRVLGIPYAKCDAIAKLIPPPRQGFPMPIAKALQTVPELKAMYDNDPEAKKIIDLVKKVEGSARHSSVHAAGVVIAPTSLTDYTPVQHDVAGLGMVTQYDMHAVEDVGLVKMDFLGIRNLSILGNAVEIIEKKHGVKIDLENLPWDDKKTFDLLAKGETVGVFQLGGSGMTAYLKELKPTSMFDIAAMIALYRPGPMESIPEYIRRKHNPKLIKYLDPRMEKFLDKSYGLIVYQDDLLFCALELAGYNWEEADKFRKAVGKKIPAEMAAQKEKLTKGIIQNGQTPGFAEMLWKLFEPFQAYGFGKAHAASYALVTYQTAYLKANYPAEFMAAVLTAESHDLDKVAAAVEECKKMGIAVLPPDINESFKMFSVIDPSTNSGPPAIRWALTAVKNVGHDVVSEIIKERKANGAYSSIQNFASRLSSKTLNRKAVESLICCGAFDSMAERNILLTNLESILETARSGKRNIIEGQSSLFGTGPKNANGGAASFMLVAAEAASTDQKLTWEKELLGLYITAHPLEEHEDLLAKLTPIKEVADMREGETVVIGGIFSKVHKITTRKGEPMAFLTIEDLTGTLETICFPRLFTQNLALIESSARVLAAGKISDKDGENKIILDQLLELNQENIDKLYKKTKRESAMPYQTNDREKLNRIAVSIPFSADQTIFSELKKAFEGFPGDTQVVLVIPDKEGNNRQIATSYRIELNQELRDRVKSILSFYDKADIIS</sequence>
<evidence type="ECO:0000256" key="4">
    <source>
        <dbReference type="ARBA" id="ARBA00022705"/>
    </source>
</evidence>
<accession>A0A1F5P4N7</accession>
<dbReference type="Pfam" id="PF14579">
    <property type="entry name" value="HHH_6"/>
    <property type="match status" value="1"/>
</dbReference>
<evidence type="ECO:0000256" key="5">
    <source>
        <dbReference type="ARBA" id="ARBA00022932"/>
    </source>
</evidence>
<feature type="domain" description="Polymerase/histidinol phosphatase N-terminal" evidence="7">
    <location>
        <begin position="8"/>
        <end position="75"/>
    </location>
</feature>
<dbReference type="CDD" id="cd04485">
    <property type="entry name" value="DnaE_OBF"/>
    <property type="match status" value="1"/>
</dbReference>
<comment type="catalytic activity">
    <reaction evidence="6">
        <text>DNA(n) + a 2'-deoxyribonucleoside 5'-triphosphate = DNA(n+1) + diphosphate</text>
        <dbReference type="Rhea" id="RHEA:22508"/>
        <dbReference type="Rhea" id="RHEA-COMP:17339"/>
        <dbReference type="Rhea" id="RHEA-COMP:17340"/>
        <dbReference type="ChEBI" id="CHEBI:33019"/>
        <dbReference type="ChEBI" id="CHEBI:61560"/>
        <dbReference type="ChEBI" id="CHEBI:173112"/>
        <dbReference type="EC" id="2.7.7.7"/>
    </reaction>
</comment>
<dbReference type="InterPro" id="IPR011708">
    <property type="entry name" value="DNA_pol3_alpha_NTPase_dom"/>
</dbReference>
<keyword evidence="3" id="KW-0548">Nucleotidyltransferase</keyword>
<name>A0A1F5P4N7_9BACT</name>
<dbReference type="Gene3D" id="1.10.150.870">
    <property type="match status" value="1"/>
</dbReference>
<dbReference type="Pfam" id="PF07733">
    <property type="entry name" value="DNA_pol3_alpha"/>
    <property type="match status" value="1"/>
</dbReference>
<keyword evidence="5" id="KW-0239">DNA-directed DNA polymerase</keyword>
<dbReference type="Gene3D" id="3.20.20.140">
    <property type="entry name" value="Metal-dependent hydrolases"/>
    <property type="match status" value="1"/>
</dbReference>
<evidence type="ECO:0000313" key="9">
    <source>
        <dbReference type="Proteomes" id="UP000176786"/>
    </source>
</evidence>
<dbReference type="SMART" id="SM00481">
    <property type="entry name" value="POLIIIAc"/>
    <property type="match status" value="1"/>
</dbReference>
<dbReference type="GO" id="GO:0003887">
    <property type="term" value="F:DNA-directed DNA polymerase activity"/>
    <property type="evidence" value="ECO:0007669"/>
    <property type="project" value="UniProtKB-KW"/>
</dbReference>
<dbReference type="GO" id="GO:0008408">
    <property type="term" value="F:3'-5' exonuclease activity"/>
    <property type="evidence" value="ECO:0007669"/>
    <property type="project" value="InterPro"/>
</dbReference>
<dbReference type="InterPro" id="IPR004805">
    <property type="entry name" value="DnaE2/DnaE/PolC"/>
</dbReference>
<comment type="caution">
    <text evidence="8">The sequence shown here is derived from an EMBL/GenBank/DDBJ whole genome shotgun (WGS) entry which is preliminary data.</text>
</comment>
<gene>
    <name evidence="8" type="ORF">A3J48_01215</name>
</gene>
<evidence type="ECO:0000313" key="8">
    <source>
        <dbReference type="EMBL" id="OGE84815.1"/>
    </source>
</evidence>
<dbReference type="EC" id="2.7.7.7" evidence="1"/>
<dbReference type="NCBIfam" id="NF004226">
    <property type="entry name" value="PRK05673.1"/>
    <property type="match status" value="1"/>
</dbReference>
<protein>
    <recommendedName>
        <fullName evidence="1">DNA-directed DNA polymerase</fullName>
        <ecNumber evidence="1">2.7.7.7</ecNumber>
    </recommendedName>
</protein>
<keyword evidence="4" id="KW-0235">DNA replication</keyword>
<evidence type="ECO:0000256" key="2">
    <source>
        <dbReference type="ARBA" id="ARBA00022679"/>
    </source>
</evidence>
<dbReference type="InterPro" id="IPR004013">
    <property type="entry name" value="PHP_dom"/>
</dbReference>
<dbReference type="Gene3D" id="1.10.10.1600">
    <property type="entry name" value="Bacterial DNA polymerase III alpha subunit, thumb domain"/>
    <property type="match status" value="1"/>
</dbReference>
<dbReference type="InterPro" id="IPR029460">
    <property type="entry name" value="DNAPol_HHH"/>
</dbReference>
<proteinExistence type="predicted"/>
<dbReference type="CDD" id="cd12113">
    <property type="entry name" value="PHP_PolIIIA_DnaE3"/>
    <property type="match status" value="1"/>
</dbReference>
<evidence type="ECO:0000259" key="7">
    <source>
        <dbReference type="SMART" id="SM00481"/>
    </source>
</evidence>
<evidence type="ECO:0000256" key="1">
    <source>
        <dbReference type="ARBA" id="ARBA00012417"/>
    </source>
</evidence>
<dbReference type="EMBL" id="MFES01000034">
    <property type="protein sequence ID" value="OGE84815.1"/>
    <property type="molecule type" value="Genomic_DNA"/>
</dbReference>
<dbReference type="Pfam" id="PF02811">
    <property type="entry name" value="PHP"/>
    <property type="match status" value="1"/>
</dbReference>
<dbReference type="InterPro" id="IPR003141">
    <property type="entry name" value="Pol/His_phosphatase_N"/>
</dbReference>
<dbReference type="STRING" id="1817832.A3J48_01215"/>